<dbReference type="EMBL" id="CP144103">
    <property type="protein sequence ID" value="WWC89984.1"/>
    <property type="molecule type" value="Genomic_DNA"/>
</dbReference>
<dbReference type="AlphaFoldDB" id="A0AAX4JXN1"/>
<dbReference type="Proteomes" id="UP001355207">
    <property type="component" value="Chromosome 6"/>
</dbReference>
<dbReference type="RefSeq" id="XP_066076747.1">
    <property type="nucleotide sequence ID" value="XM_066220650.1"/>
</dbReference>
<comment type="similarity">
    <text evidence="2">Belongs to the isocitrate lyase/PEP mutase superfamily. Isocitrate lyase family.</text>
</comment>
<sequence length="426" mass="47272">MSEAQWLSPTSIEEWWSTTSQKGVKRPYSADTVASLRDVFPESHHSNAMATKLRQRLGKSQKDHLISLLSQSGSDILYVAEDASAEHSNSTISKRVSSIYRSQLHQARTARQSQDGDGNSTLIPIIADASIDSGDGQHIAVMKLVKNLVQSGVSGFHLDDLVPGTKRHSCNVLVPTNEYLKRLVAAKLQLDIMGSEVVSIAKTDAETATHISSTIDYRDRPFILGATVDLPHHYRHAEGNSGKDEWKREAKLKTLDEAFQSDHPGLYERFIEQTKNLNASEALLVAVKLSPSFYWNYESPRTSEGWYAYKGGIEAALTRSSVVADIVDVIWNCAHTFDVIKAETFARGIQNVHPGKWLAYSAAEQNDQDQLKEQLASLGYVWLYLPESKGSTGSFAHHADGTNSEWWWKTIGKVADDAASTISRRK</sequence>
<dbReference type="EC" id="4.1.3.30" evidence="3"/>
<proteinExistence type="inferred from homology"/>
<comment type="catalytic activity">
    <reaction evidence="1">
        <text>(2S,3R)-3-hydroxybutane-1,2,3-tricarboxylate = pyruvate + succinate</text>
        <dbReference type="Rhea" id="RHEA:16809"/>
        <dbReference type="ChEBI" id="CHEBI:15361"/>
        <dbReference type="ChEBI" id="CHEBI:30031"/>
        <dbReference type="ChEBI" id="CHEBI:57429"/>
        <dbReference type="EC" id="4.1.3.30"/>
    </reaction>
</comment>
<organism evidence="5 6">
    <name type="scientific">Kwoniella dendrophila CBS 6074</name>
    <dbReference type="NCBI Taxonomy" id="1295534"/>
    <lineage>
        <taxon>Eukaryota</taxon>
        <taxon>Fungi</taxon>
        <taxon>Dikarya</taxon>
        <taxon>Basidiomycota</taxon>
        <taxon>Agaricomycotina</taxon>
        <taxon>Tremellomycetes</taxon>
        <taxon>Tremellales</taxon>
        <taxon>Cryptococcaceae</taxon>
        <taxon>Kwoniella</taxon>
    </lineage>
</organism>
<protein>
    <recommendedName>
        <fullName evidence="3">methylisocitrate lyase</fullName>
        <ecNumber evidence="3">4.1.3.30</ecNumber>
    </recommendedName>
</protein>
<dbReference type="GO" id="GO:0004451">
    <property type="term" value="F:isocitrate lyase activity"/>
    <property type="evidence" value="ECO:0007669"/>
    <property type="project" value="InterPro"/>
</dbReference>
<dbReference type="PANTHER" id="PTHR21631">
    <property type="entry name" value="ISOCITRATE LYASE/MALATE SYNTHASE"/>
    <property type="match status" value="1"/>
</dbReference>
<dbReference type="Pfam" id="PF00463">
    <property type="entry name" value="ICL"/>
    <property type="match status" value="1"/>
</dbReference>
<dbReference type="PANTHER" id="PTHR21631:SF3">
    <property type="entry name" value="BIFUNCTIONAL GLYOXYLATE CYCLE PROTEIN"/>
    <property type="match status" value="1"/>
</dbReference>
<keyword evidence="6" id="KW-1185">Reference proteome</keyword>
<reference evidence="5 6" key="1">
    <citation type="submission" date="2024-01" db="EMBL/GenBank/DDBJ databases">
        <title>Comparative genomics of Cryptococcus and Kwoniella reveals pathogenesis evolution and contrasting modes of karyotype evolution via chromosome fusion or intercentromeric recombination.</title>
        <authorList>
            <person name="Coelho M.A."/>
            <person name="David-Palma M."/>
            <person name="Shea T."/>
            <person name="Bowers K."/>
            <person name="McGinley-Smith S."/>
            <person name="Mohammad A.W."/>
            <person name="Gnirke A."/>
            <person name="Yurkov A.M."/>
            <person name="Nowrousian M."/>
            <person name="Sun S."/>
            <person name="Cuomo C.A."/>
            <person name="Heitman J."/>
        </authorList>
    </citation>
    <scope>NUCLEOTIDE SEQUENCE [LARGE SCALE GENOMIC DNA]</scope>
    <source>
        <strain evidence="5 6">CBS 6074</strain>
    </source>
</reference>
<evidence type="ECO:0000256" key="2">
    <source>
        <dbReference type="ARBA" id="ARBA00005704"/>
    </source>
</evidence>
<keyword evidence="4 5" id="KW-0456">Lyase</keyword>
<evidence type="ECO:0000256" key="3">
    <source>
        <dbReference type="ARBA" id="ARBA00012260"/>
    </source>
</evidence>
<dbReference type="InterPro" id="IPR015813">
    <property type="entry name" value="Pyrv/PenolPyrv_kinase-like_dom"/>
</dbReference>
<name>A0AAX4JXN1_9TREE</name>
<dbReference type="GO" id="GO:0019752">
    <property type="term" value="P:carboxylic acid metabolic process"/>
    <property type="evidence" value="ECO:0007669"/>
    <property type="project" value="InterPro"/>
</dbReference>
<accession>A0AAX4JXN1</accession>
<dbReference type="GO" id="GO:0046421">
    <property type="term" value="F:methylisocitrate lyase activity"/>
    <property type="evidence" value="ECO:0007669"/>
    <property type="project" value="UniProtKB-EC"/>
</dbReference>
<dbReference type="SUPFAM" id="SSF51621">
    <property type="entry name" value="Phosphoenolpyruvate/pyruvate domain"/>
    <property type="match status" value="1"/>
</dbReference>
<dbReference type="GeneID" id="91095584"/>
<evidence type="ECO:0000256" key="4">
    <source>
        <dbReference type="ARBA" id="ARBA00023239"/>
    </source>
</evidence>
<evidence type="ECO:0000256" key="1">
    <source>
        <dbReference type="ARBA" id="ARBA00001050"/>
    </source>
</evidence>
<evidence type="ECO:0000313" key="5">
    <source>
        <dbReference type="EMBL" id="WWC89984.1"/>
    </source>
</evidence>
<dbReference type="PIRSF" id="PIRSF001362">
    <property type="entry name" value="Isocit_lyase"/>
    <property type="match status" value="1"/>
</dbReference>
<gene>
    <name evidence="5" type="ORF">L201_004914</name>
</gene>
<dbReference type="InterPro" id="IPR040442">
    <property type="entry name" value="Pyrv_kinase-like_dom_sf"/>
</dbReference>
<dbReference type="InterPro" id="IPR006254">
    <property type="entry name" value="Isocitrate_lyase"/>
</dbReference>
<evidence type="ECO:0000313" key="6">
    <source>
        <dbReference type="Proteomes" id="UP001355207"/>
    </source>
</evidence>
<dbReference type="Gene3D" id="3.20.20.60">
    <property type="entry name" value="Phosphoenolpyruvate-binding domains"/>
    <property type="match status" value="1"/>
</dbReference>
<dbReference type="Gene3D" id="1.10.10.850">
    <property type="match status" value="1"/>
</dbReference>